<evidence type="ECO:0000259" key="3">
    <source>
        <dbReference type="Pfam" id="PF06738"/>
    </source>
</evidence>
<comment type="similarity">
    <text evidence="1">Belongs to the ThrE exporter (TC 2.A.79) family.</text>
</comment>
<feature type="transmembrane region" description="Helical" evidence="2">
    <location>
        <begin position="414"/>
        <end position="444"/>
    </location>
</feature>
<feature type="transmembrane region" description="Helical" evidence="2">
    <location>
        <begin position="231"/>
        <end position="252"/>
    </location>
</feature>
<name>A0ABQ9NTN2_9PEZI</name>
<evidence type="ECO:0000313" key="4">
    <source>
        <dbReference type="EMBL" id="KAJ9665731.1"/>
    </source>
</evidence>
<evidence type="ECO:0000313" key="5">
    <source>
        <dbReference type="Proteomes" id="UP001172684"/>
    </source>
</evidence>
<dbReference type="InterPro" id="IPR051361">
    <property type="entry name" value="ThrE/Ser_Exporter"/>
</dbReference>
<feature type="domain" description="Threonine/serine exporter-like N-terminal" evidence="3">
    <location>
        <begin position="6"/>
        <end position="248"/>
    </location>
</feature>
<feature type="transmembrane region" description="Helical" evidence="2">
    <location>
        <begin position="137"/>
        <end position="153"/>
    </location>
</feature>
<keyword evidence="5" id="KW-1185">Reference proteome</keyword>
<protein>
    <recommendedName>
        <fullName evidence="3">Threonine/serine exporter-like N-terminal domain-containing protein</fullName>
    </recommendedName>
</protein>
<evidence type="ECO:0000256" key="2">
    <source>
        <dbReference type="SAM" id="Phobius"/>
    </source>
</evidence>
<feature type="transmembrane region" description="Helical" evidence="2">
    <location>
        <begin position="165"/>
        <end position="181"/>
    </location>
</feature>
<comment type="caution">
    <text evidence="4">The sequence shown here is derived from an EMBL/GenBank/DDBJ whole genome shotgun (WGS) entry which is preliminary data.</text>
</comment>
<feature type="transmembrane region" description="Helical" evidence="2">
    <location>
        <begin position="478"/>
        <end position="503"/>
    </location>
</feature>
<feature type="transmembrane region" description="Helical" evidence="2">
    <location>
        <begin position="187"/>
        <end position="210"/>
    </location>
</feature>
<dbReference type="PANTHER" id="PTHR31082:SF4">
    <property type="entry name" value="PHEROMONE-REGULATED MEMBRANE PROTEIN 10"/>
    <property type="match status" value="1"/>
</dbReference>
<sequence length="514" mass="56306">MESHHYMVKLCRALMNYGAPSHRLEEYMSTTARSLGIQGQFLYQPGCMVLAFDDPLGHTTAVKLVRTGGGLNFGKLEDTYKVYKDVFHGRMTAAQGDRRLTEIELRRNGIRRKYQVVMYGLASASVGPFGFQAGWNDLLWCFALGCIVGLLVVKGVPRSNRFANCFEFMAAAVTSFIARAVGSIDDGNIFCFSALAQSSIALILPGYIFLRALVELQSGSIISGSARMVYAIMYSFFLGYGITMGTVLYGFIDRNAISETTCRYPIPWRWQPGFVVAFTCCLIVINKGRWKQAPVMVAVSLGGWAVTYFSTRAGLNNAQISSTLGALTIGLLANGYSRVCDGFENRTLNWWDMQVRTRLHKVEVWCVLPLSSVSWRSFRLLITTRLHSYFDSSGPAASNLTEDYSLPRRRKDGYALAATAMLPAIFVQVPSGLAAGGSLVAGIITANGITHPALVRTAMAAGVEQNTVIPLNLAAFSVGYTVVQVAIGITVGLFLSSWFVYLFPGKKKSALFSF</sequence>
<feature type="transmembrane region" description="Helical" evidence="2">
    <location>
        <begin position="268"/>
        <end position="286"/>
    </location>
</feature>
<keyword evidence="2" id="KW-1133">Transmembrane helix</keyword>
<dbReference type="Pfam" id="PF06738">
    <property type="entry name" value="ThrE"/>
    <property type="match status" value="1"/>
</dbReference>
<reference evidence="4" key="1">
    <citation type="submission" date="2022-10" db="EMBL/GenBank/DDBJ databases">
        <title>Culturing micro-colonial fungi from biological soil crusts in the Mojave desert and describing Neophaeococcomyces mojavensis, and introducing the new genera and species Taxawa tesnikishii.</title>
        <authorList>
            <person name="Kurbessoian T."/>
            <person name="Stajich J.E."/>
        </authorList>
    </citation>
    <scope>NUCLEOTIDE SEQUENCE</scope>
    <source>
        <strain evidence="4">TK_1</strain>
    </source>
</reference>
<proteinExistence type="inferred from homology"/>
<gene>
    <name evidence="4" type="ORF">H2201_004216</name>
</gene>
<dbReference type="PANTHER" id="PTHR31082">
    <property type="entry name" value="PHEROMONE-REGULATED MEMBRANE PROTEIN 10"/>
    <property type="match status" value="1"/>
</dbReference>
<accession>A0ABQ9NTN2</accession>
<keyword evidence="2" id="KW-0472">Membrane</keyword>
<dbReference type="Proteomes" id="UP001172684">
    <property type="component" value="Unassembled WGS sequence"/>
</dbReference>
<organism evidence="4 5">
    <name type="scientific">Coniosporium apollinis</name>
    <dbReference type="NCBI Taxonomy" id="61459"/>
    <lineage>
        <taxon>Eukaryota</taxon>
        <taxon>Fungi</taxon>
        <taxon>Dikarya</taxon>
        <taxon>Ascomycota</taxon>
        <taxon>Pezizomycotina</taxon>
        <taxon>Dothideomycetes</taxon>
        <taxon>Dothideomycetes incertae sedis</taxon>
        <taxon>Coniosporium</taxon>
    </lineage>
</organism>
<dbReference type="InterPro" id="IPR010619">
    <property type="entry name" value="ThrE-like_N"/>
</dbReference>
<feature type="transmembrane region" description="Helical" evidence="2">
    <location>
        <begin position="114"/>
        <end position="131"/>
    </location>
</feature>
<evidence type="ECO:0000256" key="1">
    <source>
        <dbReference type="ARBA" id="ARBA00034125"/>
    </source>
</evidence>
<keyword evidence="2" id="KW-0812">Transmembrane</keyword>
<dbReference type="EMBL" id="JAPDRL010000026">
    <property type="protein sequence ID" value="KAJ9665731.1"/>
    <property type="molecule type" value="Genomic_DNA"/>
</dbReference>